<evidence type="ECO:0000313" key="2">
    <source>
        <dbReference type="EMBL" id="RVX00801.1"/>
    </source>
</evidence>
<accession>A0A438IVN0</accession>
<keyword evidence="1" id="KW-1133">Transmembrane helix</keyword>
<name>A0A438IVN0_VITVI</name>
<reference evidence="2 3" key="1">
    <citation type="journal article" date="2018" name="PLoS Genet.">
        <title>Population sequencing reveals clonal diversity and ancestral inbreeding in the grapevine cultivar Chardonnay.</title>
        <authorList>
            <person name="Roach M.J."/>
            <person name="Johnson D.L."/>
            <person name="Bohlmann J."/>
            <person name="van Vuuren H.J."/>
            <person name="Jones S.J."/>
            <person name="Pretorius I.S."/>
            <person name="Schmidt S.A."/>
            <person name="Borneman A.R."/>
        </authorList>
    </citation>
    <scope>NUCLEOTIDE SEQUENCE [LARGE SCALE GENOMIC DNA]</scope>
    <source>
        <strain evidence="3">cv. Chardonnay</strain>
        <tissue evidence="2">Leaf</tissue>
    </source>
</reference>
<feature type="transmembrane region" description="Helical" evidence="1">
    <location>
        <begin position="62"/>
        <end position="82"/>
    </location>
</feature>
<gene>
    <name evidence="2" type="ORF">CK203_026419</name>
</gene>
<protein>
    <submittedName>
        <fullName evidence="2">Uncharacterized protein</fullName>
    </submittedName>
</protein>
<dbReference type="Proteomes" id="UP000288805">
    <property type="component" value="Unassembled WGS sequence"/>
</dbReference>
<evidence type="ECO:0000313" key="3">
    <source>
        <dbReference type="Proteomes" id="UP000288805"/>
    </source>
</evidence>
<comment type="caution">
    <text evidence="2">The sequence shown here is derived from an EMBL/GenBank/DDBJ whole genome shotgun (WGS) entry which is preliminary data.</text>
</comment>
<evidence type="ECO:0000256" key="1">
    <source>
        <dbReference type="SAM" id="Phobius"/>
    </source>
</evidence>
<proteinExistence type="predicted"/>
<dbReference type="AlphaFoldDB" id="A0A438IVN0"/>
<feature type="transmembrane region" description="Helical" evidence="1">
    <location>
        <begin position="138"/>
        <end position="161"/>
    </location>
</feature>
<dbReference type="EMBL" id="QGNW01000079">
    <property type="protein sequence ID" value="RVX00801.1"/>
    <property type="molecule type" value="Genomic_DNA"/>
</dbReference>
<organism evidence="2 3">
    <name type="scientific">Vitis vinifera</name>
    <name type="common">Grape</name>
    <dbReference type="NCBI Taxonomy" id="29760"/>
    <lineage>
        <taxon>Eukaryota</taxon>
        <taxon>Viridiplantae</taxon>
        <taxon>Streptophyta</taxon>
        <taxon>Embryophyta</taxon>
        <taxon>Tracheophyta</taxon>
        <taxon>Spermatophyta</taxon>
        <taxon>Magnoliopsida</taxon>
        <taxon>eudicotyledons</taxon>
        <taxon>Gunneridae</taxon>
        <taxon>Pentapetalae</taxon>
        <taxon>rosids</taxon>
        <taxon>Vitales</taxon>
        <taxon>Vitaceae</taxon>
        <taxon>Viteae</taxon>
        <taxon>Vitis</taxon>
    </lineage>
</organism>
<keyword evidence="1" id="KW-0472">Membrane</keyword>
<sequence>MRCRHVSIASGDIEGHILPFHSICLPQVHDQRHMIQRVGTVESTFARCFDTFILGHAPILACWLWFLCMYASIPSCLAMLWASKFEGVHTGAYLIHCPGHTLFFSSVNGDCDFSLVIYWHFLVLHQGIPLSFFMMEVFYFWLLRVICWQSLDVILGAYLFVIKFGGSPASRLNSIPCSTRFQYSPGFYPFSVFARTLLRYSPGLFFGTRPNSTIFQYLSEPFSGTCPNSTIFRYLPEPFFGTRPDSSLVLTQIPPFFSTCLNPSPTLLWYSPRFHLFPKSRPDSTRFRYWPGPFSDTRPDSTRFRYLPGPFSGTCPDPFPVPSQTLLRYLPRPFFGTRSNSTLLLYLPRSDPLSFPAS</sequence>
<keyword evidence="1" id="KW-0812">Transmembrane</keyword>